<accession>A0A382Z275</accession>
<organism evidence="1">
    <name type="scientific">marine metagenome</name>
    <dbReference type="NCBI Taxonomy" id="408172"/>
    <lineage>
        <taxon>unclassified sequences</taxon>
        <taxon>metagenomes</taxon>
        <taxon>ecological metagenomes</taxon>
    </lineage>
</organism>
<name>A0A382Z275_9ZZZZ</name>
<evidence type="ECO:0000313" key="1">
    <source>
        <dbReference type="EMBL" id="SVD88838.1"/>
    </source>
</evidence>
<dbReference type="AlphaFoldDB" id="A0A382Z275"/>
<protein>
    <submittedName>
        <fullName evidence="1">Uncharacterized protein</fullName>
    </submittedName>
</protein>
<dbReference type="EMBL" id="UINC01179914">
    <property type="protein sequence ID" value="SVD88838.1"/>
    <property type="molecule type" value="Genomic_DNA"/>
</dbReference>
<reference evidence="1" key="1">
    <citation type="submission" date="2018-05" db="EMBL/GenBank/DDBJ databases">
        <authorList>
            <person name="Lanie J.A."/>
            <person name="Ng W.-L."/>
            <person name="Kazmierczak K.M."/>
            <person name="Andrzejewski T.M."/>
            <person name="Davidsen T.M."/>
            <person name="Wayne K.J."/>
            <person name="Tettelin H."/>
            <person name="Glass J.I."/>
            <person name="Rusch D."/>
            <person name="Podicherti R."/>
            <person name="Tsui H.-C.T."/>
            <person name="Winkler M.E."/>
        </authorList>
    </citation>
    <scope>NUCLEOTIDE SEQUENCE</scope>
</reference>
<feature type="non-terminal residue" evidence="1">
    <location>
        <position position="1"/>
    </location>
</feature>
<sequence>AQFYVPTVKEEYIHLQIETNLLSPIPKEYL</sequence>
<gene>
    <name evidence="1" type="ORF">METZ01_LOCUS441692</name>
</gene>
<proteinExistence type="predicted"/>